<dbReference type="PANTHER" id="PTHR47751:SF2">
    <property type="entry name" value="DLTD N-TERMINAL DOMAIN PROTEIN (AFU_ORTHOLOGUE AFUA_8G00380)-RELATED"/>
    <property type="match status" value="1"/>
</dbReference>
<comment type="similarity">
    <text evidence="1">Belongs to the polyketide transferase af380 family.</text>
</comment>
<dbReference type="InterPro" id="IPR022742">
    <property type="entry name" value="Hydrolase_4"/>
</dbReference>
<evidence type="ECO:0000256" key="1">
    <source>
        <dbReference type="ARBA" id="ARBA00029464"/>
    </source>
</evidence>
<gene>
    <name evidence="3" type="ORF">FBEOM_11421</name>
</gene>
<accession>A0A9P5DU05</accession>
<dbReference type="Gene3D" id="3.40.50.1820">
    <property type="entry name" value="alpha/beta hydrolase"/>
    <property type="match status" value="1"/>
</dbReference>
<reference evidence="3" key="2">
    <citation type="submission" date="2020-02" db="EMBL/GenBank/DDBJ databases">
        <title>Identification and distribution of gene clusters putatively required for synthesis of sphingolipid metabolism inhibitors in phylogenetically diverse species of the filamentous fungus Fusarium.</title>
        <authorList>
            <person name="Kim H.-S."/>
            <person name="Busman M."/>
            <person name="Brown D.W."/>
            <person name="Divon H."/>
            <person name="Uhlig S."/>
            <person name="Proctor R.H."/>
        </authorList>
    </citation>
    <scope>NUCLEOTIDE SEQUENCE</scope>
    <source>
        <strain evidence="3">NRRL 25174</strain>
    </source>
</reference>
<comment type="caution">
    <text evidence="3">The sequence shown here is derived from an EMBL/GenBank/DDBJ whole genome shotgun (WGS) entry which is preliminary data.</text>
</comment>
<dbReference type="OrthoDB" id="2498029at2759"/>
<keyword evidence="4" id="KW-1185">Reference proteome</keyword>
<dbReference type="Proteomes" id="UP000730481">
    <property type="component" value="Unassembled WGS sequence"/>
</dbReference>
<name>A0A9P5DU05_9HYPO</name>
<evidence type="ECO:0000313" key="4">
    <source>
        <dbReference type="Proteomes" id="UP000730481"/>
    </source>
</evidence>
<sequence length="295" mass="32542">MSISREDISFTTLDGLTLRGWLFPAKTRGPAVIINPGFNCVKEMFVPEVAEQFQLANITALVFDPRSLGESDGEPRNEIDPEKQVSDYSDALTYLKALPIVDPSAIGFWGMSFGGTVALCAATLDPRAKFCIAVCPLMGLEPAPAMITRVLSKSMQDRESRIMGNSPVTVPVLTDQGENPAGMGLGADKEEFDYMVNAKSRGAPNYENRTTLQSYYKMIAWQPFAIMKYMSSTPVLMIVPENDMVSPPEAQLALFETFPEPKKVHVAKGKQHLNVLSGEGCMERYQLQVNFVKEL</sequence>
<evidence type="ECO:0000259" key="2">
    <source>
        <dbReference type="Pfam" id="PF12146"/>
    </source>
</evidence>
<dbReference type="PANTHER" id="PTHR47751">
    <property type="entry name" value="SUPERFAMILY HYDROLASE, PUTATIVE (AFU_ORTHOLOGUE AFUA_2G16580)-RELATED"/>
    <property type="match status" value="1"/>
</dbReference>
<dbReference type="Pfam" id="PF12146">
    <property type="entry name" value="Hydrolase_4"/>
    <property type="match status" value="1"/>
</dbReference>
<proteinExistence type="inferred from homology"/>
<dbReference type="InterPro" id="IPR051411">
    <property type="entry name" value="Polyketide_trans_af380"/>
</dbReference>
<feature type="domain" description="Serine aminopeptidase S33" evidence="2">
    <location>
        <begin position="31"/>
        <end position="272"/>
    </location>
</feature>
<dbReference type="SUPFAM" id="SSF53474">
    <property type="entry name" value="alpha/beta-Hydrolases"/>
    <property type="match status" value="1"/>
</dbReference>
<evidence type="ECO:0000313" key="3">
    <source>
        <dbReference type="EMBL" id="KAF4334739.1"/>
    </source>
</evidence>
<protein>
    <recommendedName>
        <fullName evidence="2">Serine aminopeptidase S33 domain-containing protein</fullName>
    </recommendedName>
</protein>
<dbReference type="Gene3D" id="1.10.10.800">
    <property type="match status" value="1"/>
</dbReference>
<dbReference type="EMBL" id="PVQB02000652">
    <property type="protein sequence ID" value="KAF4334739.1"/>
    <property type="molecule type" value="Genomic_DNA"/>
</dbReference>
<organism evidence="3 4">
    <name type="scientific">Fusarium beomiforme</name>
    <dbReference type="NCBI Taxonomy" id="44412"/>
    <lineage>
        <taxon>Eukaryota</taxon>
        <taxon>Fungi</taxon>
        <taxon>Dikarya</taxon>
        <taxon>Ascomycota</taxon>
        <taxon>Pezizomycotina</taxon>
        <taxon>Sordariomycetes</taxon>
        <taxon>Hypocreomycetidae</taxon>
        <taxon>Hypocreales</taxon>
        <taxon>Nectriaceae</taxon>
        <taxon>Fusarium</taxon>
        <taxon>Fusarium burgessii species complex</taxon>
    </lineage>
</organism>
<dbReference type="InterPro" id="IPR029058">
    <property type="entry name" value="AB_hydrolase_fold"/>
</dbReference>
<dbReference type="AlphaFoldDB" id="A0A9P5DU05"/>
<reference evidence="3" key="1">
    <citation type="journal article" date="2017" name="Mycologia">
        <title>Fusarium algeriense, sp. nov., a novel toxigenic crown rot pathogen of durum wheat from Algeria is nested in the Fusarium burgessii species complex.</title>
        <authorList>
            <person name="Laraba I."/>
            <person name="Keddad A."/>
            <person name="Boureghda H."/>
            <person name="Abdallah N."/>
            <person name="Vaughan M.M."/>
            <person name="Proctor R.H."/>
            <person name="Busman M."/>
            <person name="O'Donnell K."/>
        </authorList>
    </citation>
    <scope>NUCLEOTIDE SEQUENCE</scope>
    <source>
        <strain evidence="3">NRRL 25174</strain>
    </source>
</reference>